<keyword evidence="8 10" id="KW-1133">Transmembrane helix</keyword>
<comment type="subcellular location">
    <subcellularLocation>
        <location evidence="1">Endomembrane system</location>
        <topology evidence="1">Multi-pass membrane protein</topology>
    </subcellularLocation>
</comment>
<dbReference type="SFLD" id="SFLDF00027">
    <property type="entry name" value="p-type_atpase"/>
    <property type="match status" value="1"/>
</dbReference>
<dbReference type="FunFam" id="2.70.150.10:FF:000160">
    <property type="entry name" value="Sarcoplasmic/endoplasmic reticulum calcium ATPase 1"/>
    <property type="match status" value="1"/>
</dbReference>
<name>A0A521CMJ9_9BACT</name>
<keyword evidence="5" id="KW-0067">ATP-binding</keyword>
<keyword evidence="3 10" id="KW-0812">Transmembrane</keyword>
<dbReference type="InterPro" id="IPR006068">
    <property type="entry name" value="ATPase_P-typ_cation-transptr_C"/>
</dbReference>
<feature type="transmembrane region" description="Helical" evidence="10">
    <location>
        <begin position="701"/>
        <end position="722"/>
    </location>
</feature>
<feature type="transmembrane region" description="Helical" evidence="10">
    <location>
        <begin position="842"/>
        <end position="862"/>
    </location>
</feature>
<dbReference type="AlphaFoldDB" id="A0A521CMJ9"/>
<feature type="domain" description="Cation-transporting P-type ATPase N-terminal" evidence="11">
    <location>
        <begin position="17"/>
        <end position="91"/>
    </location>
</feature>
<feature type="transmembrane region" description="Helical" evidence="10">
    <location>
        <begin position="285"/>
        <end position="311"/>
    </location>
</feature>
<evidence type="ECO:0000259" key="11">
    <source>
        <dbReference type="SMART" id="SM00831"/>
    </source>
</evidence>
<feature type="transmembrane region" description="Helical" evidence="10">
    <location>
        <begin position="778"/>
        <end position="797"/>
    </location>
</feature>
<dbReference type="GO" id="GO:0016887">
    <property type="term" value="F:ATP hydrolysis activity"/>
    <property type="evidence" value="ECO:0007669"/>
    <property type="project" value="InterPro"/>
</dbReference>
<dbReference type="SUPFAM" id="SSF81660">
    <property type="entry name" value="Metal cation-transporting ATPase, ATP-binding domain N"/>
    <property type="match status" value="1"/>
</dbReference>
<dbReference type="Gene3D" id="3.40.1110.10">
    <property type="entry name" value="Calcium-transporting ATPase, cytoplasmic domain N"/>
    <property type="match status" value="1"/>
</dbReference>
<dbReference type="InterPro" id="IPR018303">
    <property type="entry name" value="ATPase_P-typ_P_site"/>
</dbReference>
<evidence type="ECO:0000256" key="6">
    <source>
        <dbReference type="ARBA" id="ARBA00022842"/>
    </source>
</evidence>
<feature type="transmembrane region" description="Helical" evidence="10">
    <location>
        <begin position="95"/>
        <end position="111"/>
    </location>
</feature>
<dbReference type="InterPro" id="IPR023299">
    <property type="entry name" value="ATPase_P-typ_cyto_dom_N"/>
</dbReference>
<evidence type="ECO:0000256" key="3">
    <source>
        <dbReference type="ARBA" id="ARBA00022692"/>
    </source>
</evidence>
<protein>
    <submittedName>
        <fullName evidence="12">Ca2+-transporting ATPase</fullName>
    </submittedName>
</protein>
<dbReference type="InterPro" id="IPR044492">
    <property type="entry name" value="P_typ_ATPase_HD_dom"/>
</dbReference>
<dbReference type="SFLD" id="SFLDS00003">
    <property type="entry name" value="Haloacid_Dehalogenase"/>
    <property type="match status" value="1"/>
</dbReference>
<dbReference type="Pfam" id="PF00690">
    <property type="entry name" value="Cation_ATPase_N"/>
    <property type="match status" value="1"/>
</dbReference>
<keyword evidence="13" id="KW-1185">Reference proteome</keyword>
<dbReference type="Pfam" id="PF00689">
    <property type="entry name" value="Cation_ATPase_C"/>
    <property type="match status" value="1"/>
</dbReference>
<evidence type="ECO:0000256" key="9">
    <source>
        <dbReference type="ARBA" id="ARBA00023136"/>
    </source>
</evidence>
<keyword evidence="7" id="KW-1278">Translocase</keyword>
<dbReference type="GO" id="GO:0016020">
    <property type="term" value="C:membrane"/>
    <property type="evidence" value="ECO:0007669"/>
    <property type="project" value="InterPro"/>
</dbReference>
<evidence type="ECO:0000256" key="4">
    <source>
        <dbReference type="ARBA" id="ARBA00022741"/>
    </source>
</evidence>
<dbReference type="RefSeq" id="WP_142714148.1">
    <property type="nucleotide sequence ID" value="NZ_FXTH01000006.1"/>
</dbReference>
<dbReference type="InterPro" id="IPR059000">
    <property type="entry name" value="ATPase_P-type_domA"/>
</dbReference>
<reference evidence="12 13" key="1">
    <citation type="submission" date="2017-05" db="EMBL/GenBank/DDBJ databases">
        <authorList>
            <person name="Varghese N."/>
            <person name="Submissions S."/>
        </authorList>
    </citation>
    <scope>NUCLEOTIDE SEQUENCE [LARGE SCALE GENOMIC DNA]</scope>
    <source>
        <strain evidence="12 13">DSM 21194</strain>
    </source>
</reference>
<dbReference type="PRINTS" id="PR00119">
    <property type="entry name" value="CATATPASE"/>
</dbReference>
<keyword evidence="4" id="KW-0547">Nucleotide-binding</keyword>
<dbReference type="Gene3D" id="2.70.150.10">
    <property type="entry name" value="Calcium-transporting ATPase, cytoplasmic transduction domain A"/>
    <property type="match status" value="1"/>
</dbReference>
<dbReference type="Pfam" id="PF13246">
    <property type="entry name" value="Cation_ATPase"/>
    <property type="match status" value="1"/>
</dbReference>
<keyword evidence="6" id="KW-0460">Magnesium</keyword>
<keyword evidence="2" id="KW-0597">Phosphoprotein</keyword>
<dbReference type="Pfam" id="PF00122">
    <property type="entry name" value="E1-E2_ATPase"/>
    <property type="match status" value="1"/>
</dbReference>
<accession>A0A521CMJ9</accession>
<evidence type="ECO:0000256" key="8">
    <source>
        <dbReference type="ARBA" id="ARBA00022989"/>
    </source>
</evidence>
<dbReference type="OrthoDB" id="1521937at2"/>
<dbReference type="PROSITE" id="PS00154">
    <property type="entry name" value="ATPASE_E1_E2"/>
    <property type="match status" value="1"/>
</dbReference>
<feature type="transmembrane region" description="Helical" evidence="10">
    <location>
        <begin position="71"/>
        <end position="89"/>
    </location>
</feature>
<evidence type="ECO:0000313" key="12">
    <source>
        <dbReference type="EMBL" id="SMO59910.1"/>
    </source>
</evidence>
<dbReference type="Gene3D" id="3.40.50.1000">
    <property type="entry name" value="HAD superfamily/HAD-like"/>
    <property type="match status" value="1"/>
</dbReference>
<feature type="transmembrane region" description="Helical" evidence="10">
    <location>
        <begin position="260"/>
        <end position="279"/>
    </location>
</feature>
<proteinExistence type="predicted"/>
<dbReference type="SUPFAM" id="SSF56784">
    <property type="entry name" value="HAD-like"/>
    <property type="match status" value="1"/>
</dbReference>
<evidence type="ECO:0000256" key="5">
    <source>
        <dbReference type="ARBA" id="ARBA00022840"/>
    </source>
</evidence>
<organism evidence="12 13">
    <name type="scientific">Fodinibius sediminis</name>
    <dbReference type="NCBI Taxonomy" id="1214077"/>
    <lineage>
        <taxon>Bacteria</taxon>
        <taxon>Pseudomonadati</taxon>
        <taxon>Balneolota</taxon>
        <taxon>Balneolia</taxon>
        <taxon>Balneolales</taxon>
        <taxon>Balneolaceae</taxon>
        <taxon>Fodinibius</taxon>
    </lineage>
</organism>
<dbReference type="InterPro" id="IPR023214">
    <property type="entry name" value="HAD_sf"/>
</dbReference>
<evidence type="ECO:0000256" key="2">
    <source>
        <dbReference type="ARBA" id="ARBA00022553"/>
    </source>
</evidence>
<dbReference type="PANTHER" id="PTHR42861">
    <property type="entry name" value="CALCIUM-TRANSPORTING ATPASE"/>
    <property type="match status" value="1"/>
</dbReference>
<dbReference type="SMART" id="SM00831">
    <property type="entry name" value="Cation_ATPase_N"/>
    <property type="match status" value="1"/>
</dbReference>
<evidence type="ECO:0000256" key="1">
    <source>
        <dbReference type="ARBA" id="ARBA00004127"/>
    </source>
</evidence>
<dbReference type="InterPro" id="IPR001757">
    <property type="entry name" value="P_typ_ATPase"/>
</dbReference>
<sequence length="906" mass="99038">MTDPIETPINVNISEQPWYTLTSEKACEIANTASETGLTEEDVEKRLSFFGPNEIAVEAGLTRWQILIHQFKDPLIYILLAAAFVTFVLQDYVDSGVILAVVLLNAVIGYIQENKAQSAIRALSRLSDPKAQVIRNGREIEIPSRDLVPGDIVLLSSGGRVAADMRIIMSKGLEVDESALTGESEVINKHVDPLRTPNLVPADQKNMAFAGTIVTQGRAKAVAVRTGDSTELGKIASTVKEIGITKTPLQEKVDKLGKHIGNLILGFALLIAVIGILYNMDPTEIFITVVAMAVSAIPEGLPVILTVTLAIGVRRMANRQAIIRSLPAVETLGSTTVIGSDKTGTLTKNQMTVRQIWADDNLFETTEAGYQLEGTISEGGNVITPPAESGLFQTLLAGTLANEANVTAVEMGEPQGDPTEIALHVSAYKGGIRLSDIRLQKEQLDFLPFEPERKFMATLNKNENGQTIFMKGAPESVLDRCKYQLKDGELVPVDPEKVKTVSKQMAAQGLRVLAMAYRSTESEYLDDRSVLEEEFVLTGLQGMEDPVRPEVIEAVQSAQESGIRVIMITGDHIDTAVAIGRQLGLDPEEHGALEGKVLERLSDEELDLQLMKINIFARVSPKHKYRIVDRLKESGHVVAVTGDGVNDAPALRAAHLGVAMGKSGTDVAREASDMVLSDDNFATITAAIEEGRIVFSNIRKVTFFLLSTAVGELIVILIAVLMNWPLPFIAVQILWINLVTNGLQDIALAFEPGEPGILKRKPRPPKEGILTGRLMERLGGVGLVLAAGTLGIFWWIYQQTGDLDMARTAAMTQMVVFQFFHVLNCRSLDRSIFRINFFSNKFLFVSLVAALTAHLAVLHVGFLQTIFRTMPLTIDQWMLIVGIGFLVILGGELDKFVNRWRKNHIG</sequence>
<evidence type="ECO:0000256" key="7">
    <source>
        <dbReference type="ARBA" id="ARBA00022967"/>
    </source>
</evidence>
<feature type="transmembrane region" description="Helical" evidence="10">
    <location>
        <begin position="874"/>
        <end position="893"/>
    </location>
</feature>
<dbReference type="InterPro" id="IPR023298">
    <property type="entry name" value="ATPase_P-typ_TM_dom_sf"/>
</dbReference>
<dbReference type="SUPFAM" id="SSF81653">
    <property type="entry name" value="Calcium ATPase, transduction domain A"/>
    <property type="match status" value="1"/>
</dbReference>
<keyword evidence="9 10" id="KW-0472">Membrane</keyword>
<dbReference type="Proteomes" id="UP000317593">
    <property type="component" value="Unassembled WGS sequence"/>
</dbReference>
<evidence type="ECO:0000256" key="10">
    <source>
        <dbReference type="SAM" id="Phobius"/>
    </source>
</evidence>
<dbReference type="NCBIfam" id="TIGR01494">
    <property type="entry name" value="ATPase_P-type"/>
    <property type="match status" value="3"/>
</dbReference>
<dbReference type="EMBL" id="FXTH01000006">
    <property type="protein sequence ID" value="SMO59910.1"/>
    <property type="molecule type" value="Genomic_DNA"/>
</dbReference>
<evidence type="ECO:0000313" key="13">
    <source>
        <dbReference type="Proteomes" id="UP000317593"/>
    </source>
</evidence>
<dbReference type="SUPFAM" id="SSF81665">
    <property type="entry name" value="Calcium ATPase, transmembrane domain M"/>
    <property type="match status" value="1"/>
</dbReference>
<dbReference type="InterPro" id="IPR036412">
    <property type="entry name" value="HAD-like_sf"/>
</dbReference>
<dbReference type="InterPro" id="IPR004014">
    <property type="entry name" value="ATPase_P-typ_cation-transptr_N"/>
</dbReference>
<dbReference type="PRINTS" id="PR00120">
    <property type="entry name" value="HATPASE"/>
</dbReference>
<dbReference type="GO" id="GO:0012505">
    <property type="term" value="C:endomembrane system"/>
    <property type="evidence" value="ECO:0007669"/>
    <property type="project" value="UniProtKB-SubCell"/>
</dbReference>
<gene>
    <name evidence="12" type="ORF">SAMN06265218_106158</name>
</gene>
<dbReference type="Gene3D" id="1.20.1110.10">
    <property type="entry name" value="Calcium-transporting ATPase, transmembrane domain"/>
    <property type="match status" value="1"/>
</dbReference>
<dbReference type="InterPro" id="IPR008250">
    <property type="entry name" value="ATPase_P-typ_transduc_dom_A_sf"/>
</dbReference>
<dbReference type="GO" id="GO:0005524">
    <property type="term" value="F:ATP binding"/>
    <property type="evidence" value="ECO:0007669"/>
    <property type="project" value="UniProtKB-KW"/>
</dbReference>
<dbReference type="SFLD" id="SFLDG00002">
    <property type="entry name" value="C1.7:_P-type_atpase_like"/>
    <property type="match status" value="1"/>
</dbReference>